<dbReference type="InParanoid" id="E4X2Y3"/>
<evidence type="ECO:0000256" key="10">
    <source>
        <dbReference type="ARBA" id="ARBA00038351"/>
    </source>
</evidence>
<feature type="domain" description="Homeobox" evidence="14">
    <location>
        <begin position="91"/>
        <end position="151"/>
    </location>
</feature>
<evidence type="ECO:0000256" key="13">
    <source>
        <dbReference type="SAM" id="MobiDB-lite"/>
    </source>
</evidence>
<keyword evidence="5" id="KW-0805">Transcription regulation</keyword>
<keyword evidence="6 11" id="KW-0238">DNA-binding</keyword>
<keyword evidence="4" id="KW-0524">Neurogenesis</keyword>
<keyword evidence="8" id="KW-0804">Transcription</keyword>
<reference evidence="15" key="1">
    <citation type="journal article" date="2010" name="Science">
        <title>Plasticity of animal genome architecture unmasked by rapid evolution of a pelagic tunicate.</title>
        <authorList>
            <person name="Denoeud F."/>
            <person name="Henriet S."/>
            <person name="Mungpakdee S."/>
            <person name="Aury J.M."/>
            <person name="Da Silva C."/>
            <person name="Brinkmann H."/>
            <person name="Mikhaleva J."/>
            <person name="Olsen L.C."/>
            <person name="Jubin C."/>
            <person name="Canestro C."/>
            <person name="Bouquet J.M."/>
            <person name="Danks G."/>
            <person name="Poulain J."/>
            <person name="Campsteijn C."/>
            <person name="Adamski M."/>
            <person name="Cross I."/>
            <person name="Yadetie F."/>
            <person name="Muffato M."/>
            <person name="Louis A."/>
            <person name="Butcher S."/>
            <person name="Tsagkogeorga G."/>
            <person name="Konrad A."/>
            <person name="Singh S."/>
            <person name="Jensen M.F."/>
            <person name="Cong E.H."/>
            <person name="Eikeseth-Otteraa H."/>
            <person name="Noel B."/>
            <person name="Anthouard V."/>
            <person name="Porcel B.M."/>
            <person name="Kachouri-Lafond R."/>
            <person name="Nishino A."/>
            <person name="Ugolini M."/>
            <person name="Chourrout P."/>
            <person name="Nishida H."/>
            <person name="Aasland R."/>
            <person name="Huzurbazar S."/>
            <person name="Westhof E."/>
            <person name="Delsuc F."/>
            <person name="Lehrach H."/>
            <person name="Reinhardt R."/>
            <person name="Weissenbach J."/>
            <person name="Roy S.W."/>
            <person name="Artiguenave F."/>
            <person name="Postlethwait J.H."/>
            <person name="Manak J.R."/>
            <person name="Thompson E.M."/>
            <person name="Jaillon O."/>
            <person name="Du Pasquier L."/>
            <person name="Boudinot P."/>
            <person name="Liberles D.A."/>
            <person name="Volff J.N."/>
            <person name="Philippe H."/>
            <person name="Lenhard B."/>
            <person name="Roest Crollius H."/>
            <person name="Wincker P."/>
            <person name="Chourrout D."/>
        </authorList>
    </citation>
    <scope>NUCLEOTIDE SEQUENCE [LARGE SCALE GENOMIC DNA]</scope>
</reference>
<feature type="compositionally biased region" description="Low complexity" evidence="13">
    <location>
        <begin position="50"/>
        <end position="79"/>
    </location>
</feature>
<protein>
    <recommendedName>
        <fullName evidence="14">Homeobox domain-containing protein</fullName>
    </recommendedName>
</protein>
<dbReference type="PANTHER" id="PTHR46799:SF1">
    <property type="entry name" value="HOMEOBOX PROTEIN UNC-4 HOMOLOG"/>
    <property type="match status" value="1"/>
</dbReference>
<dbReference type="PROSITE" id="PS50071">
    <property type="entry name" value="HOMEOBOX_2"/>
    <property type="match status" value="1"/>
</dbReference>
<dbReference type="InterPro" id="IPR001356">
    <property type="entry name" value="HD"/>
</dbReference>
<dbReference type="InterPro" id="IPR017970">
    <property type="entry name" value="Homeobox_CS"/>
</dbReference>
<dbReference type="GO" id="GO:0007399">
    <property type="term" value="P:nervous system development"/>
    <property type="evidence" value="ECO:0007669"/>
    <property type="project" value="UniProtKB-KW"/>
</dbReference>
<keyword evidence="16" id="KW-1185">Reference proteome</keyword>
<evidence type="ECO:0000256" key="2">
    <source>
        <dbReference type="ARBA" id="ARBA00022473"/>
    </source>
</evidence>
<accession>E4X2Y3</accession>
<dbReference type="PROSITE" id="PS00027">
    <property type="entry name" value="HOMEOBOX_1"/>
    <property type="match status" value="1"/>
</dbReference>
<comment type="similarity">
    <text evidence="10">Belongs to the paired homeobox family. Unc-4 subfamily.</text>
</comment>
<evidence type="ECO:0000256" key="11">
    <source>
        <dbReference type="PROSITE-ProRule" id="PRU00108"/>
    </source>
</evidence>
<proteinExistence type="inferred from homology"/>
<organism evidence="15">
    <name type="scientific">Oikopleura dioica</name>
    <name type="common">Tunicate</name>
    <dbReference type="NCBI Taxonomy" id="34765"/>
    <lineage>
        <taxon>Eukaryota</taxon>
        <taxon>Metazoa</taxon>
        <taxon>Chordata</taxon>
        <taxon>Tunicata</taxon>
        <taxon>Appendicularia</taxon>
        <taxon>Copelata</taxon>
        <taxon>Oikopleuridae</taxon>
        <taxon>Oikopleura</taxon>
    </lineage>
</organism>
<evidence type="ECO:0000256" key="4">
    <source>
        <dbReference type="ARBA" id="ARBA00022902"/>
    </source>
</evidence>
<evidence type="ECO:0000256" key="5">
    <source>
        <dbReference type="ARBA" id="ARBA00023015"/>
    </source>
</evidence>
<dbReference type="FunFam" id="1.10.10.60:FF:000057">
    <property type="entry name" value="Short stature homeobox 2"/>
    <property type="match status" value="1"/>
</dbReference>
<evidence type="ECO:0000256" key="1">
    <source>
        <dbReference type="ARBA" id="ARBA00004123"/>
    </source>
</evidence>
<dbReference type="SMART" id="SM00389">
    <property type="entry name" value="HOX"/>
    <property type="match status" value="1"/>
</dbReference>
<evidence type="ECO:0000256" key="9">
    <source>
        <dbReference type="ARBA" id="ARBA00023242"/>
    </source>
</evidence>
<evidence type="ECO:0000256" key="3">
    <source>
        <dbReference type="ARBA" id="ARBA00022782"/>
    </source>
</evidence>
<dbReference type="Proteomes" id="UP000001307">
    <property type="component" value="Unassembled WGS sequence"/>
</dbReference>
<dbReference type="AlphaFoldDB" id="E4X2Y3"/>
<gene>
    <name evidence="15" type="ORF">GSOID_T00017615001</name>
</gene>
<dbReference type="Pfam" id="PF00046">
    <property type="entry name" value="Homeodomain"/>
    <property type="match status" value="1"/>
</dbReference>
<dbReference type="EMBL" id="FN653023">
    <property type="protein sequence ID" value="CBY17986.1"/>
    <property type="molecule type" value="Genomic_DNA"/>
</dbReference>
<dbReference type="InterPro" id="IPR009057">
    <property type="entry name" value="Homeodomain-like_sf"/>
</dbReference>
<dbReference type="Gene3D" id="1.10.10.60">
    <property type="entry name" value="Homeodomain-like"/>
    <property type="match status" value="1"/>
</dbReference>
<dbReference type="GO" id="GO:0030154">
    <property type="term" value="P:cell differentiation"/>
    <property type="evidence" value="ECO:0007669"/>
    <property type="project" value="UniProtKB-KW"/>
</dbReference>
<dbReference type="OrthoDB" id="6159439at2759"/>
<evidence type="ECO:0000313" key="15">
    <source>
        <dbReference type="EMBL" id="CBY17986.1"/>
    </source>
</evidence>
<dbReference type="GO" id="GO:0005634">
    <property type="term" value="C:nucleus"/>
    <property type="evidence" value="ECO:0007669"/>
    <property type="project" value="UniProtKB-SubCell"/>
</dbReference>
<evidence type="ECO:0000256" key="12">
    <source>
        <dbReference type="RuleBase" id="RU000682"/>
    </source>
</evidence>
<evidence type="ECO:0000256" key="8">
    <source>
        <dbReference type="ARBA" id="ARBA00023163"/>
    </source>
</evidence>
<feature type="region of interest" description="Disordered" evidence="13">
    <location>
        <begin position="45"/>
        <end position="79"/>
    </location>
</feature>
<evidence type="ECO:0000256" key="6">
    <source>
        <dbReference type="ARBA" id="ARBA00023125"/>
    </source>
</evidence>
<comment type="subcellular location">
    <subcellularLocation>
        <location evidence="1 11 12">Nucleus</location>
    </subcellularLocation>
</comment>
<dbReference type="CDD" id="cd00086">
    <property type="entry name" value="homeodomain"/>
    <property type="match status" value="1"/>
</dbReference>
<keyword evidence="9 11" id="KW-0539">Nucleus</keyword>
<keyword evidence="3" id="KW-0221">Differentiation</keyword>
<feature type="region of interest" description="Disordered" evidence="13">
    <location>
        <begin position="150"/>
        <end position="169"/>
    </location>
</feature>
<dbReference type="SUPFAM" id="SSF46689">
    <property type="entry name" value="Homeodomain-like"/>
    <property type="match status" value="1"/>
</dbReference>
<evidence type="ECO:0000256" key="7">
    <source>
        <dbReference type="ARBA" id="ARBA00023155"/>
    </source>
</evidence>
<name>E4X2Y3_OIKDI</name>
<sequence>MNPWRALELSRIFALNALGTPTTYDYGQQQREILSNVLAYQQRALAQRGSTRSTQDNSSSTSSSTDSENNKDPLPLIPLCLPPPDHLIEESKRRRTRTNFTQLQINELEKAFNQSHYPDIYMREALALRLELAESRVQVWFQNRRAKWRKRENTRKSPGRPPQGAHLLSCSGKSSSNTCLSHFNCFTIKLINLELTKSLAKVIFNRFRIRATGEPLSPEEIEARELRKKRKQARINFEVFDDNSSIPPNFTMDFILRKADHSEEREVLTPKSEQNSAQSS</sequence>
<feature type="DNA-binding region" description="Homeobox" evidence="11">
    <location>
        <begin position="93"/>
        <end position="152"/>
    </location>
</feature>
<keyword evidence="7 11" id="KW-0371">Homeobox</keyword>
<dbReference type="GO" id="GO:1990837">
    <property type="term" value="F:sequence-specific double-stranded DNA binding"/>
    <property type="evidence" value="ECO:0007669"/>
    <property type="project" value="TreeGrafter"/>
</dbReference>
<evidence type="ECO:0000313" key="16">
    <source>
        <dbReference type="Proteomes" id="UP000001307"/>
    </source>
</evidence>
<evidence type="ECO:0000259" key="14">
    <source>
        <dbReference type="PROSITE" id="PS50071"/>
    </source>
</evidence>
<dbReference type="PANTHER" id="PTHR46799">
    <property type="entry name" value="HOMEOBOX PROTEIN UNC-4 HOMOLOG"/>
    <property type="match status" value="1"/>
</dbReference>
<keyword evidence="2" id="KW-0217">Developmental protein</keyword>
<dbReference type="GO" id="GO:0000981">
    <property type="term" value="F:DNA-binding transcription factor activity, RNA polymerase II-specific"/>
    <property type="evidence" value="ECO:0007669"/>
    <property type="project" value="InterPro"/>
</dbReference>